<reference evidence="2 3" key="1">
    <citation type="journal article" date="2016" name="Nat. Commun.">
        <title>Thousands of microbial genomes shed light on interconnected biogeochemical processes in an aquifer system.</title>
        <authorList>
            <person name="Anantharaman K."/>
            <person name="Brown C.T."/>
            <person name="Hug L.A."/>
            <person name="Sharon I."/>
            <person name="Castelle C.J."/>
            <person name="Probst A.J."/>
            <person name="Thomas B.C."/>
            <person name="Singh A."/>
            <person name="Wilkins M.J."/>
            <person name="Karaoz U."/>
            <person name="Brodie E.L."/>
            <person name="Williams K.H."/>
            <person name="Hubbard S.S."/>
            <person name="Banfield J.F."/>
        </authorList>
    </citation>
    <scope>NUCLEOTIDE SEQUENCE [LARGE SCALE GENOMIC DNA]</scope>
</reference>
<accession>A0A1F7I8X0</accession>
<organism evidence="2 3">
    <name type="scientific">Candidatus Roizmanbacteria bacterium RIFCSPHIGHO2_12_FULL_44_10</name>
    <dbReference type="NCBI Taxonomy" id="1802054"/>
    <lineage>
        <taxon>Bacteria</taxon>
        <taxon>Candidatus Roizmaniibacteriota</taxon>
    </lineage>
</organism>
<proteinExistence type="predicted"/>
<dbReference type="Proteomes" id="UP000179024">
    <property type="component" value="Unassembled WGS sequence"/>
</dbReference>
<name>A0A1F7I8X0_9BACT</name>
<dbReference type="SUPFAM" id="SSF117916">
    <property type="entry name" value="Fe-S cluster assembly (FSCA) domain-like"/>
    <property type="match status" value="1"/>
</dbReference>
<comment type="caution">
    <text evidence="2">The sequence shown here is derived from an EMBL/GenBank/DDBJ whole genome shotgun (WGS) entry which is preliminary data.</text>
</comment>
<evidence type="ECO:0000313" key="3">
    <source>
        <dbReference type="Proteomes" id="UP000179024"/>
    </source>
</evidence>
<evidence type="ECO:0000313" key="2">
    <source>
        <dbReference type="EMBL" id="OGK39828.1"/>
    </source>
</evidence>
<protein>
    <recommendedName>
        <fullName evidence="1">MIP18 family-like domain-containing protein</fullName>
    </recommendedName>
</protein>
<dbReference type="PANTHER" id="PTHR42831">
    <property type="entry name" value="FE-S PROTEIN MATURATION AUXILIARY FACTOR YITW"/>
    <property type="match status" value="1"/>
</dbReference>
<dbReference type="InterPro" id="IPR052339">
    <property type="entry name" value="Fe-S_Maturation_MIP18"/>
</dbReference>
<sequence>MTKKTPVEKKIWQQLEAVHDPELFISIVDLGLVYNVTEAAGAVDVRMTLTTLGCPLFALIEKDVKDKVSSVKGINKVHVDLVFDPPWNVEMMSERGKAMMGI</sequence>
<gene>
    <name evidence="2" type="ORF">A3F34_02880</name>
</gene>
<dbReference type="InterPro" id="IPR034904">
    <property type="entry name" value="FSCA_dom_sf"/>
</dbReference>
<dbReference type="AlphaFoldDB" id="A0A1F7I8X0"/>
<dbReference type="EMBL" id="MGAE01000012">
    <property type="protein sequence ID" value="OGK39828.1"/>
    <property type="molecule type" value="Genomic_DNA"/>
</dbReference>
<dbReference type="PANTHER" id="PTHR42831:SF1">
    <property type="entry name" value="FE-S PROTEIN MATURATION AUXILIARY FACTOR YITW"/>
    <property type="match status" value="1"/>
</dbReference>
<dbReference type="Gene3D" id="3.30.300.130">
    <property type="entry name" value="Fe-S cluster assembly (FSCA)"/>
    <property type="match status" value="1"/>
</dbReference>
<evidence type="ECO:0000259" key="1">
    <source>
        <dbReference type="Pfam" id="PF01883"/>
    </source>
</evidence>
<feature type="domain" description="MIP18 family-like" evidence="1">
    <location>
        <begin position="9"/>
        <end position="79"/>
    </location>
</feature>
<dbReference type="Pfam" id="PF01883">
    <property type="entry name" value="FeS_assembly_P"/>
    <property type="match status" value="1"/>
</dbReference>
<dbReference type="InterPro" id="IPR002744">
    <property type="entry name" value="MIP18-like"/>
</dbReference>